<keyword evidence="4" id="KW-1185">Reference proteome</keyword>
<feature type="compositionally biased region" description="Low complexity" evidence="1">
    <location>
        <begin position="129"/>
        <end position="142"/>
    </location>
</feature>
<comment type="caution">
    <text evidence="3">The sequence shown here is derived from an EMBL/GenBank/DDBJ whole genome shotgun (WGS) entry which is preliminary data.</text>
</comment>
<dbReference type="EMBL" id="CAUWAG010000006">
    <property type="protein sequence ID" value="CAJ2503461.1"/>
    <property type="molecule type" value="Genomic_DNA"/>
</dbReference>
<keyword evidence="2" id="KW-0732">Signal</keyword>
<evidence type="ECO:0000256" key="1">
    <source>
        <dbReference type="SAM" id="MobiDB-lite"/>
    </source>
</evidence>
<evidence type="ECO:0000313" key="3">
    <source>
        <dbReference type="EMBL" id="CAJ2503461.1"/>
    </source>
</evidence>
<accession>A0AAI8YDN7</accession>
<evidence type="ECO:0000313" key="4">
    <source>
        <dbReference type="Proteomes" id="UP001295740"/>
    </source>
</evidence>
<feature type="signal peptide" evidence="2">
    <location>
        <begin position="1"/>
        <end position="18"/>
    </location>
</feature>
<sequence>MHLPSALVIAISVLGVVGAPVSNEHASHSEARSLSGLISSVGARMAPEMTSVSISLRYGNCVTDAKGRRDNAIKQLEDGIKKILADARPDEEEEIETRRKEEKKIIENYLEEEEKKCKEIRDHELRGLSAPASSSSSPPESDSTSDEEPQAGGGWK</sequence>
<organism evidence="3 4">
    <name type="scientific">Anthostomella pinea</name>
    <dbReference type="NCBI Taxonomy" id="933095"/>
    <lineage>
        <taxon>Eukaryota</taxon>
        <taxon>Fungi</taxon>
        <taxon>Dikarya</taxon>
        <taxon>Ascomycota</taxon>
        <taxon>Pezizomycotina</taxon>
        <taxon>Sordariomycetes</taxon>
        <taxon>Xylariomycetidae</taxon>
        <taxon>Xylariales</taxon>
        <taxon>Xylariaceae</taxon>
        <taxon>Anthostomella</taxon>
    </lineage>
</organism>
<protein>
    <submittedName>
        <fullName evidence="3">Uu.00g108550.m01.CDS01</fullName>
    </submittedName>
</protein>
<feature type="region of interest" description="Disordered" evidence="1">
    <location>
        <begin position="121"/>
        <end position="156"/>
    </location>
</feature>
<gene>
    <name evidence="3" type="ORF">KHLLAP_LOCUS3929</name>
</gene>
<dbReference type="AlphaFoldDB" id="A0AAI8YDN7"/>
<evidence type="ECO:0000256" key="2">
    <source>
        <dbReference type="SAM" id="SignalP"/>
    </source>
</evidence>
<dbReference type="Proteomes" id="UP001295740">
    <property type="component" value="Unassembled WGS sequence"/>
</dbReference>
<proteinExistence type="predicted"/>
<name>A0AAI8YDN7_9PEZI</name>
<feature type="chain" id="PRO_5042511457" evidence="2">
    <location>
        <begin position="19"/>
        <end position="156"/>
    </location>
</feature>
<reference evidence="3" key="1">
    <citation type="submission" date="2023-10" db="EMBL/GenBank/DDBJ databases">
        <authorList>
            <person name="Hackl T."/>
        </authorList>
    </citation>
    <scope>NUCLEOTIDE SEQUENCE</scope>
</reference>